<dbReference type="Proteomes" id="UP000092583">
    <property type="component" value="Unassembled WGS sequence"/>
</dbReference>
<accession>A0A1B9J2C1</accession>
<evidence type="ECO:0000313" key="3">
    <source>
        <dbReference type="Proteomes" id="UP000092583"/>
    </source>
</evidence>
<evidence type="ECO:0000313" key="2">
    <source>
        <dbReference type="EMBL" id="OCF61804.1"/>
    </source>
</evidence>
<proteinExistence type="predicted"/>
<reference evidence="2 3" key="1">
    <citation type="submission" date="2013-07" db="EMBL/GenBank/DDBJ databases">
        <title>The Genome Sequence of Kwoniella mangroviensis CBS10435.</title>
        <authorList>
            <consortium name="The Broad Institute Genome Sequencing Platform"/>
            <person name="Cuomo C."/>
            <person name="Litvintseva A."/>
            <person name="Chen Y."/>
            <person name="Heitman J."/>
            <person name="Sun S."/>
            <person name="Springer D."/>
            <person name="Dromer F."/>
            <person name="Young S.K."/>
            <person name="Zeng Q."/>
            <person name="Gargeya S."/>
            <person name="Fitzgerald M."/>
            <person name="Abouelleil A."/>
            <person name="Alvarado L."/>
            <person name="Berlin A.M."/>
            <person name="Chapman S.B."/>
            <person name="Dewar J."/>
            <person name="Goldberg J."/>
            <person name="Griggs A."/>
            <person name="Gujja S."/>
            <person name="Hansen M."/>
            <person name="Howarth C."/>
            <person name="Imamovic A."/>
            <person name="Larimer J."/>
            <person name="McCowan C."/>
            <person name="Murphy C."/>
            <person name="Pearson M."/>
            <person name="Priest M."/>
            <person name="Roberts A."/>
            <person name="Saif S."/>
            <person name="Shea T."/>
            <person name="Sykes S."/>
            <person name="Wortman J."/>
            <person name="Nusbaum C."/>
            <person name="Birren B."/>
        </authorList>
    </citation>
    <scope>NUCLEOTIDE SEQUENCE [LARGE SCALE GENOMIC DNA]</scope>
    <source>
        <strain evidence="2 3">CBS 10435</strain>
    </source>
</reference>
<name>A0A1B9J2C1_9TREE</name>
<keyword evidence="3" id="KW-1185">Reference proteome</keyword>
<dbReference type="AlphaFoldDB" id="A0A1B9J2C1"/>
<evidence type="ECO:0000256" key="1">
    <source>
        <dbReference type="SAM" id="MobiDB-lite"/>
    </source>
</evidence>
<sequence length="92" mass="10206">MTDTTTNSTTDEQSTFDWSQRELLRRTALDQGVGSEKADELVTQLTTENPTSSKGRDWTQLLQSMRSRASTEAGRDSLIGMALQGKGKNPQR</sequence>
<protein>
    <submittedName>
        <fullName evidence="2">Uncharacterized protein</fullName>
    </submittedName>
</protein>
<reference evidence="3" key="2">
    <citation type="submission" date="2013-12" db="EMBL/GenBank/DDBJ databases">
        <title>Evolution of pathogenesis and genome organization in the Tremellales.</title>
        <authorList>
            <person name="Cuomo C."/>
            <person name="Litvintseva A."/>
            <person name="Heitman J."/>
            <person name="Chen Y."/>
            <person name="Sun S."/>
            <person name="Springer D."/>
            <person name="Dromer F."/>
            <person name="Young S."/>
            <person name="Zeng Q."/>
            <person name="Chapman S."/>
            <person name="Gujja S."/>
            <person name="Saif S."/>
            <person name="Birren B."/>
        </authorList>
    </citation>
    <scope>NUCLEOTIDE SEQUENCE [LARGE SCALE GENOMIC DNA]</scope>
    <source>
        <strain evidence="3">CBS 10435</strain>
    </source>
</reference>
<organism evidence="2 3">
    <name type="scientific">Kwoniella mangroviensis CBS 10435</name>
    <dbReference type="NCBI Taxonomy" id="1331196"/>
    <lineage>
        <taxon>Eukaryota</taxon>
        <taxon>Fungi</taxon>
        <taxon>Dikarya</taxon>
        <taxon>Basidiomycota</taxon>
        <taxon>Agaricomycotina</taxon>
        <taxon>Tremellomycetes</taxon>
        <taxon>Tremellales</taxon>
        <taxon>Cryptococcaceae</taxon>
        <taxon>Kwoniella</taxon>
    </lineage>
</organism>
<dbReference type="EMBL" id="KI669459">
    <property type="protein sequence ID" value="OCF61804.1"/>
    <property type="molecule type" value="Genomic_DNA"/>
</dbReference>
<feature type="region of interest" description="Disordered" evidence="1">
    <location>
        <begin position="65"/>
        <end position="92"/>
    </location>
</feature>
<gene>
    <name evidence="2" type="ORF">L486_01465</name>
</gene>